<dbReference type="SUPFAM" id="SSF47384">
    <property type="entry name" value="Homodimeric domain of signal transducing histidine kinase"/>
    <property type="match status" value="1"/>
</dbReference>
<evidence type="ECO:0000256" key="11">
    <source>
        <dbReference type="SAM" id="MobiDB-lite"/>
    </source>
</evidence>
<comment type="caution">
    <text evidence="14">The sequence shown here is derived from an EMBL/GenBank/DDBJ whole genome shotgun (WGS) entry which is preliminary data.</text>
</comment>
<evidence type="ECO:0000256" key="7">
    <source>
        <dbReference type="ARBA" id="ARBA00022777"/>
    </source>
</evidence>
<keyword evidence="9" id="KW-0902">Two-component regulatory system</keyword>
<evidence type="ECO:0000256" key="3">
    <source>
        <dbReference type="ARBA" id="ARBA00012438"/>
    </source>
</evidence>
<dbReference type="SMART" id="SM00387">
    <property type="entry name" value="HATPase_c"/>
    <property type="match status" value="1"/>
</dbReference>
<dbReference type="CDD" id="cd00075">
    <property type="entry name" value="HATPase"/>
    <property type="match status" value="1"/>
</dbReference>
<dbReference type="InterPro" id="IPR036890">
    <property type="entry name" value="HATPase_C_sf"/>
</dbReference>
<keyword evidence="7 14" id="KW-0418">Kinase</keyword>
<dbReference type="InterPro" id="IPR036097">
    <property type="entry name" value="HisK_dim/P_sf"/>
</dbReference>
<name>A0ABU8DU41_9ACTN</name>
<dbReference type="SUPFAM" id="SSF55874">
    <property type="entry name" value="ATPase domain of HSP90 chaperone/DNA topoisomerase II/histidine kinase"/>
    <property type="match status" value="1"/>
</dbReference>
<dbReference type="GO" id="GO:0016301">
    <property type="term" value="F:kinase activity"/>
    <property type="evidence" value="ECO:0007669"/>
    <property type="project" value="UniProtKB-KW"/>
</dbReference>
<dbReference type="SMART" id="SM00388">
    <property type="entry name" value="HisKA"/>
    <property type="match status" value="1"/>
</dbReference>
<dbReference type="InterPro" id="IPR050428">
    <property type="entry name" value="TCS_sensor_his_kinase"/>
</dbReference>
<dbReference type="InterPro" id="IPR003661">
    <property type="entry name" value="HisK_dim/P_dom"/>
</dbReference>
<keyword evidence="10" id="KW-0472">Membrane</keyword>
<dbReference type="Proteomes" id="UP001361570">
    <property type="component" value="Unassembled WGS sequence"/>
</dbReference>
<comment type="catalytic activity">
    <reaction evidence="1">
        <text>ATP + protein L-histidine = ADP + protein N-phospho-L-histidine.</text>
        <dbReference type="EC" id="2.7.13.3"/>
    </reaction>
</comment>
<keyword evidence="4" id="KW-0597">Phosphoprotein</keyword>
<evidence type="ECO:0000256" key="2">
    <source>
        <dbReference type="ARBA" id="ARBA00004236"/>
    </source>
</evidence>
<dbReference type="Gene3D" id="3.30.565.10">
    <property type="entry name" value="Histidine kinase-like ATPase, C-terminal domain"/>
    <property type="match status" value="1"/>
</dbReference>
<feature type="region of interest" description="Disordered" evidence="11">
    <location>
        <begin position="440"/>
        <end position="459"/>
    </location>
</feature>
<dbReference type="Pfam" id="PF00512">
    <property type="entry name" value="HisKA"/>
    <property type="match status" value="1"/>
</dbReference>
<dbReference type="CDD" id="cd06225">
    <property type="entry name" value="HAMP"/>
    <property type="match status" value="1"/>
</dbReference>
<dbReference type="InterPro" id="IPR005467">
    <property type="entry name" value="His_kinase_dom"/>
</dbReference>
<sequence length="459" mass="48081">MRRRLLALALLTTAGLLAALVVPLLVAWAEGRATDLHQARLADATRFASLVAAGDGALGLGGDLQRYREVTDVQAWVVGTDQGVLADAGTPLPTGPAVGAALRAALDGVPSAPPPAMWPWRTDPLVVATPVGRDAQVLGAVVLVEDTAWVRAEVGRWMALAAAGSLVLLALLAWSVASPLVGWIVRPVHDLEESVQQVTAGRPARARVEGPPELRRLAESFNRMTTQVERSQQQQRDLVADVSHQLANPLTALRLRLESLSTDRPAEVAPVLAETDRMAQILDGLVEVSRTGAADRVPVPLDLADRLRARVHLWEPLFTGRLSCRVPAGPAPAVLEADLVETLVDALLDNAAKYAPDAAVEVELRPHGDGWLLDVRDHGPGVTAAEAVDLGRRFHRLPRHAEVDGTGLGLAIVLGRVTDAGGTTTINAADPGLRVTVTLPGGPGPGTTAAPPGAAARAG</sequence>
<evidence type="ECO:0000256" key="9">
    <source>
        <dbReference type="ARBA" id="ARBA00023012"/>
    </source>
</evidence>
<evidence type="ECO:0000256" key="10">
    <source>
        <dbReference type="ARBA" id="ARBA00023136"/>
    </source>
</evidence>
<dbReference type="PROSITE" id="PS50885">
    <property type="entry name" value="HAMP"/>
    <property type="match status" value="1"/>
</dbReference>
<evidence type="ECO:0000256" key="1">
    <source>
        <dbReference type="ARBA" id="ARBA00000085"/>
    </source>
</evidence>
<dbReference type="Gene3D" id="1.10.287.130">
    <property type="match status" value="1"/>
</dbReference>
<evidence type="ECO:0000256" key="6">
    <source>
        <dbReference type="ARBA" id="ARBA00022692"/>
    </source>
</evidence>
<dbReference type="InterPro" id="IPR003660">
    <property type="entry name" value="HAMP_dom"/>
</dbReference>
<dbReference type="EMBL" id="JBAPLU010000009">
    <property type="protein sequence ID" value="MEI4272220.1"/>
    <property type="molecule type" value="Genomic_DNA"/>
</dbReference>
<evidence type="ECO:0000259" key="13">
    <source>
        <dbReference type="PROSITE" id="PS50885"/>
    </source>
</evidence>
<reference evidence="14 15" key="1">
    <citation type="submission" date="2024-03" db="EMBL/GenBank/DDBJ databases">
        <title>Draft genome sequence of Klenkia sp. LSe6-5.</title>
        <authorList>
            <person name="Duangmal K."/>
            <person name="Chantavorakit T."/>
        </authorList>
    </citation>
    <scope>NUCLEOTIDE SEQUENCE [LARGE SCALE GENOMIC DNA]</scope>
    <source>
        <strain evidence="14 15">LSe6-5</strain>
    </source>
</reference>
<evidence type="ECO:0000313" key="15">
    <source>
        <dbReference type="Proteomes" id="UP001361570"/>
    </source>
</evidence>
<dbReference type="SMART" id="SM00304">
    <property type="entry name" value="HAMP"/>
    <property type="match status" value="1"/>
</dbReference>
<evidence type="ECO:0000256" key="4">
    <source>
        <dbReference type="ARBA" id="ARBA00022553"/>
    </source>
</evidence>
<dbReference type="PANTHER" id="PTHR45436">
    <property type="entry name" value="SENSOR HISTIDINE KINASE YKOH"/>
    <property type="match status" value="1"/>
</dbReference>
<proteinExistence type="predicted"/>
<evidence type="ECO:0000256" key="5">
    <source>
        <dbReference type="ARBA" id="ARBA00022679"/>
    </source>
</evidence>
<evidence type="ECO:0000259" key="12">
    <source>
        <dbReference type="PROSITE" id="PS50109"/>
    </source>
</evidence>
<keyword evidence="15" id="KW-1185">Reference proteome</keyword>
<dbReference type="CDD" id="cd00082">
    <property type="entry name" value="HisKA"/>
    <property type="match status" value="1"/>
</dbReference>
<dbReference type="InterPro" id="IPR004358">
    <property type="entry name" value="Sig_transdc_His_kin-like_C"/>
</dbReference>
<keyword evidence="8" id="KW-1133">Transmembrane helix</keyword>
<organism evidence="14 15">
    <name type="scientific">Klenkia sesuvii</name>
    <dbReference type="NCBI Taxonomy" id="3103137"/>
    <lineage>
        <taxon>Bacteria</taxon>
        <taxon>Bacillati</taxon>
        <taxon>Actinomycetota</taxon>
        <taxon>Actinomycetes</taxon>
        <taxon>Geodermatophilales</taxon>
        <taxon>Geodermatophilaceae</taxon>
        <taxon>Klenkia</taxon>
    </lineage>
</organism>
<dbReference type="EC" id="2.7.13.3" evidence="3"/>
<dbReference type="Pfam" id="PF00672">
    <property type="entry name" value="HAMP"/>
    <property type="match status" value="1"/>
</dbReference>
<comment type="subcellular location">
    <subcellularLocation>
        <location evidence="2">Cell membrane</location>
    </subcellularLocation>
</comment>
<dbReference type="InterPro" id="IPR003594">
    <property type="entry name" value="HATPase_dom"/>
</dbReference>
<keyword evidence="6" id="KW-0812">Transmembrane</keyword>
<accession>A0ABU8DU41</accession>
<dbReference type="Pfam" id="PF02518">
    <property type="entry name" value="HATPase_c"/>
    <property type="match status" value="1"/>
</dbReference>
<feature type="domain" description="Histidine kinase" evidence="12">
    <location>
        <begin position="241"/>
        <end position="443"/>
    </location>
</feature>
<dbReference type="PROSITE" id="PS50109">
    <property type="entry name" value="HIS_KIN"/>
    <property type="match status" value="1"/>
</dbReference>
<protein>
    <recommendedName>
        <fullName evidence="3">histidine kinase</fullName>
        <ecNumber evidence="3">2.7.13.3</ecNumber>
    </recommendedName>
</protein>
<dbReference type="RefSeq" id="WP_336404356.1">
    <property type="nucleotide sequence ID" value="NZ_JBAPLU010000009.1"/>
</dbReference>
<evidence type="ECO:0000313" key="14">
    <source>
        <dbReference type="EMBL" id="MEI4272220.1"/>
    </source>
</evidence>
<dbReference type="PANTHER" id="PTHR45436:SF5">
    <property type="entry name" value="SENSOR HISTIDINE KINASE TRCS"/>
    <property type="match status" value="1"/>
</dbReference>
<dbReference type="PRINTS" id="PR00344">
    <property type="entry name" value="BCTRLSENSOR"/>
</dbReference>
<gene>
    <name evidence="14" type="ORF">TEK04_10845</name>
</gene>
<keyword evidence="5" id="KW-0808">Transferase</keyword>
<evidence type="ECO:0000256" key="8">
    <source>
        <dbReference type="ARBA" id="ARBA00022989"/>
    </source>
</evidence>
<feature type="compositionally biased region" description="Low complexity" evidence="11">
    <location>
        <begin position="446"/>
        <end position="459"/>
    </location>
</feature>
<feature type="domain" description="HAMP" evidence="13">
    <location>
        <begin position="182"/>
        <end position="233"/>
    </location>
</feature>